<evidence type="ECO:0000313" key="2">
    <source>
        <dbReference type="EMBL" id="GID64232.1"/>
    </source>
</evidence>
<feature type="region of interest" description="Disordered" evidence="1">
    <location>
        <begin position="1"/>
        <end position="40"/>
    </location>
</feature>
<dbReference type="AlphaFoldDB" id="A0A919IH28"/>
<proteinExistence type="predicted"/>
<evidence type="ECO:0000313" key="3">
    <source>
        <dbReference type="Proteomes" id="UP000619479"/>
    </source>
</evidence>
<keyword evidence="3" id="KW-1185">Reference proteome</keyword>
<name>A0A919IH28_9ACTN</name>
<accession>A0A919IH28</accession>
<gene>
    <name evidence="2" type="ORF">Acy02nite_21130</name>
</gene>
<dbReference type="EMBL" id="BOMH01000016">
    <property type="protein sequence ID" value="GID64232.1"/>
    <property type="molecule type" value="Genomic_DNA"/>
</dbReference>
<protein>
    <submittedName>
        <fullName evidence="2">Uncharacterized protein</fullName>
    </submittedName>
</protein>
<comment type="caution">
    <text evidence="2">The sequence shown here is derived from an EMBL/GenBank/DDBJ whole genome shotgun (WGS) entry which is preliminary data.</text>
</comment>
<dbReference type="Proteomes" id="UP000619479">
    <property type="component" value="Unassembled WGS sequence"/>
</dbReference>
<organism evidence="2 3">
    <name type="scientific">Actinoplanes cyaneus</name>
    <dbReference type="NCBI Taxonomy" id="52696"/>
    <lineage>
        <taxon>Bacteria</taxon>
        <taxon>Bacillati</taxon>
        <taxon>Actinomycetota</taxon>
        <taxon>Actinomycetes</taxon>
        <taxon>Micromonosporales</taxon>
        <taxon>Micromonosporaceae</taxon>
        <taxon>Actinoplanes</taxon>
    </lineage>
</organism>
<evidence type="ECO:0000256" key="1">
    <source>
        <dbReference type="SAM" id="MobiDB-lite"/>
    </source>
</evidence>
<sequence length="40" mass="4256">MSPELRTVTGTVTVEPGDTETESLPRFADARIPLSVGIDP</sequence>
<reference evidence="2" key="1">
    <citation type="submission" date="2021-01" db="EMBL/GenBank/DDBJ databases">
        <title>Whole genome shotgun sequence of Actinoplanes cyaneus NBRC 14990.</title>
        <authorList>
            <person name="Komaki H."/>
            <person name="Tamura T."/>
        </authorList>
    </citation>
    <scope>NUCLEOTIDE SEQUENCE</scope>
    <source>
        <strain evidence="2">NBRC 14990</strain>
    </source>
</reference>